<dbReference type="EMBL" id="AVOT02017002">
    <property type="protein sequence ID" value="MBW0502767.1"/>
    <property type="molecule type" value="Genomic_DNA"/>
</dbReference>
<dbReference type="Proteomes" id="UP000765509">
    <property type="component" value="Unassembled WGS sequence"/>
</dbReference>
<feature type="region of interest" description="Disordered" evidence="1">
    <location>
        <begin position="56"/>
        <end position="94"/>
    </location>
</feature>
<organism evidence="2 3">
    <name type="scientific">Austropuccinia psidii MF-1</name>
    <dbReference type="NCBI Taxonomy" id="1389203"/>
    <lineage>
        <taxon>Eukaryota</taxon>
        <taxon>Fungi</taxon>
        <taxon>Dikarya</taxon>
        <taxon>Basidiomycota</taxon>
        <taxon>Pucciniomycotina</taxon>
        <taxon>Pucciniomycetes</taxon>
        <taxon>Pucciniales</taxon>
        <taxon>Sphaerophragmiaceae</taxon>
        <taxon>Austropuccinia</taxon>
    </lineage>
</organism>
<proteinExistence type="predicted"/>
<gene>
    <name evidence="2" type="ORF">O181_042482</name>
</gene>
<accession>A0A9Q3HFX0</accession>
<dbReference type="AlphaFoldDB" id="A0A9Q3HFX0"/>
<evidence type="ECO:0000256" key="1">
    <source>
        <dbReference type="SAM" id="MobiDB-lite"/>
    </source>
</evidence>
<feature type="compositionally biased region" description="Basic and acidic residues" evidence="1">
    <location>
        <begin position="56"/>
        <end position="68"/>
    </location>
</feature>
<keyword evidence="3" id="KW-1185">Reference proteome</keyword>
<protein>
    <submittedName>
        <fullName evidence="2">Uncharacterized protein</fullName>
    </submittedName>
</protein>
<evidence type="ECO:0000313" key="2">
    <source>
        <dbReference type="EMBL" id="MBW0502767.1"/>
    </source>
</evidence>
<evidence type="ECO:0000313" key="3">
    <source>
        <dbReference type="Proteomes" id="UP000765509"/>
    </source>
</evidence>
<name>A0A9Q3HFX0_9BASI</name>
<reference evidence="2" key="1">
    <citation type="submission" date="2021-03" db="EMBL/GenBank/DDBJ databases">
        <title>Draft genome sequence of rust myrtle Austropuccinia psidii MF-1, a brazilian biotype.</title>
        <authorList>
            <person name="Quecine M.C."/>
            <person name="Pachon D.M.R."/>
            <person name="Bonatelli M.L."/>
            <person name="Correr F.H."/>
            <person name="Franceschini L.M."/>
            <person name="Leite T.F."/>
            <person name="Margarido G.R.A."/>
            <person name="Almeida C.A."/>
            <person name="Ferrarezi J.A."/>
            <person name="Labate C.A."/>
        </authorList>
    </citation>
    <scope>NUCLEOTIDE SEQUENCE</scope>
    <source>
        <strain evidence="2">MF-1</strain>
    </source>
</reference>
<comment type="caution">
    <text evidence="2">The sequence shown here is derived from an EMBL/GenBank/DDBJ whole genome shotgun (WGS) entry which is preliminary data.</text>
</comment>
<sequence length="150" mass="18172">MVYKEEDLEMLPQIYQRVMSSQNNLKRFLKEDEIVKYSNGWNQLSSKHHIKKVKDWNIKKREERKEEAPVASARKPQANQPTQEGKKNKKKNWRKPYYSGYRMPIIQKDSMDNVFNLPRTLMEFKYKPEQRMRKPHLPKKKPCLLILLIL</sequence>